<dbReference type="AlphaFoldDB" id="A0A2G3E456"/>
<dbReference type="SMART" id="SM00530">
    <property type="entry name" value="HTH_XRE"/>
    <property type="match status" value="1"/>
</dbReference>
<protein>
    <submittedName>
        <fullName evidence="3">Transcriptional regulator</fullName>
    </submittedName>
</protein>
<proteinExistence type="predicted"/>
<dbReference type="InterPro" id="IPR001387">
    <property type="entry name" value="Cro/C1-type_HTH"/>
</dbReference>
<dbReference type="RefSeq" id="WP_099385899.1">
    <property type="nucleotide sequence ID" value="NZ_JANSWH010000086.1"/>
</dbReference>
<organism evidence="3 4">
    <name type="scientific">Agathobacter ruminis</name>
    <dbReference type="NCBI Taxonomy" id="1712665"/>
    <lineage>
        <taxon>Bacteria</taxon>
        <taxon>Bacillati</taxon>
        <taxon>Bacillota</taxon>
        <taxon>Clostridia</taxon>
        <taxon>Lachnospirales</taxon>
        <taxon>Lachnospiraceae</taxon>
        <taxon>Agathobacter</taxon>
    </lineage>
</organism>
<evidence type="ECO:0000313" key="4">
    <source>
        <dbReference type="Proteomes" id="UP000224563"/>
    </source>
</evidence>
<dbReference type="CDD" id="cd00093">
    <property type="entry name" value="HTH_XRE"/>
    <property type="match status" value="1"/>
</dbReference>
<name>A0A2G3E456_9FIRM</name>
<reference evidence="3 4" key="1">
    <citation type="submission" date="2017-10" db="EMBL/GenBank/DDBJ databases">
        <title>Resolving the taxonomy of Roseburia spp., Eubacterium rectale and Agathobacter spp. through phylogenomic analysis.</title>
        <authorList>
            <person name="Sheridan P.O."/>
            <person name="Walker A.W."/>
            <person name="Duncan S.H."/>
            <person name="Scott K.P."/>
            <person name="Toole P.W.O."/>
            <person name="Luis P."/>
            <person name="Flint H.J."/>
        </authorList>
    </citation>
    <scope>NUCLEOTIDE SEQUENCE [LARGE SCALE GENOMIC DNA]</scope>
    <source>
        <strain evidence="3 4">JK623</strain>
    </source>
</reference>
<dbReference type="Proteomes" id="UP000224563">
    <property type="component" value="Unassembled WGS sequence"/>
</dbReference>
<comment type="caution">
    <text evidence="3">The sequence shown here is derived from an EMBL/GenBank/DDBJ whole genome shotgun (WGS) entry which is preliminary data.</text>
</comment>
<keyword evidence="4" id="KW-1185">Reference proteome</keyword>
<keyword evidence="1" id="KW-0238">DNA-binding</keyword>
<dbReference type="SUPFAM" id="SSF47413">
    <property type="entry name" value="lambda repressor-like DNA-binding domains"/>
    <property type="match status" value="1"/>
</dbReference>
<evidence type="ECO:0000256" key="1">
    <source>
        <dbReference type="ARBA" id="ARBA00023125"/>
    </source>
</evidence>
<evidence type="ECO:0000313" key="3">
    <source>
        <dbReference type="EMBL" id="PHU37940.1"/>
    </source>
</evidence>
<dbReference type="Gene3D" id="1.10.260.40">
    <property type="entry name" value="lambda repressor-like DNA-binding domains"/>
    <property type="match status" value="1"/>
</dbReference>
<sequence length="118" mass="13331">MNVSLNISRLKECREKLGISKLEAAKRMQLSQPAYLRYEAGTRIPSIQTITVIANVLNTSVEYLTDQSDDPMPVSYTISKTADPELFEIINICKMSNDNMVKRLSTYVAKLSEQKSIK</sequence>
<dbReference type="Pfam" id="PF01381">
    <property type="entry name" value="HTH_3"/>
    <property type="match status" value="1"/>
</dbReference>
<feature type="domain" description="HTH cro/C1-type" evidence="2">
    <location>
        <begin position="10"/>
        <end position="64"/>
    </location>
</feature>
<reference evidence="3 4" key="2">
    <citation type="submission" date="2017-10" db="EMBL/GenBank/DDBJ databases">
        <authorList>
            <person name="Banno H."/>
            <person name="Chua N.-H."/>
        </authorList>
    </citation>
    <scope>NUCLEOTIDE SEQUENCE [LARGE SCALE GENOMIC DNA]</scope>
    <source>
        <strain evidence="3 4">JK623</strain>
    </source>
</reference>
<dbReference type="PANTHER" id="PTHR46558">
    <property type="entry name" value="TRACRIPTIONAL REGULATORY PROTEIN-RELATED-RELATED"/>
    <property type="match status" value="1"/>
</dbReference>
<dbReference type="PANTHER" id="PTHR46558:SF14">
    <property type="entry name" value="HTH-TYPE TRANSCRIPTIONAL REGULATOR ANSR"/>
    <property type="match status" value="1"/>
</dbReference>
<dbReference type="InterPro" id="IPR010982">
    <property type="entry name" value="Lambda_DNA-bd_dom_sf"/>
</dbReference>
<gene>
    <name evidence="3" type="ORF">CSX02_05350</name>
</gene>
<dbReference type="GO" id="GO:0003677">
    <property type="term" value="F:DNA binding"/>
    <property type="evidence" value="ECO:0007669"/>
    <property type="project" value="UniProtKB-KW"/>
</dbReference>
<dbReference type="PROSITE" id="PS50943">
    <property type="entry name" value="HTH_CROC1"/>
    <property type="match status" value="1"/>
</dbReference>
<accession>A0A2G3E456</accession>
<dbReference type="EMBL" id="PDYG01000022">
    <property type="protein sequence ID" value="PHU37940.1"/>
    <property type="molecule type" value="Genomic_DNA"/>
</dbReference>
<evidence type="ECO:0000259" key="2">
    <source>
        <dbReference type="PROSITE" id="PS50943"/>
    </source>
</evidence>